<dbReference type="EMBL" id="CAWUPB010000851">
    <property type="protein sequence ID" value="CAK7327301.1"/>
    <property type="molecule type" value="Genomic_DNA"/>
</dbReference>
<name>A0AAV1R0R2_9ROSI</name>
<proteinExistence type="predicted"/>
<sequence>MRFSEDFSPPAPGELHKLDDALWEWRRCSSSKVESKCRLVAEPELPSGVCPVWGFVQRGSEFEEDLSVGFVINPRKTFPARRCHCHLFSQILGI</sequence>
<accession>A0AAV1R0R2</accession>
<evidence type="ECO:0000313" key="1">
    <source>
        <dbReference type="EMBL" id="CAK7327301.1"/>
    </source>
</evidence>
<dbReference type="Proteomes" id="UP001314170">
    <property type="component" value="Unassembled WGS sequence"/>
</dbReference>
<organism evidence="1 2">
    <name type="scientific">Dovyalis caffra</name>
    <dbReference type="NCBI Taxonomy" id="77055"/>
    <lineage>
        <taxon>Eukaryota</taxon>
        <taxon>Viridiplantae</taxon>
        <taxon>Streptophyta</taxon>
        <taxon>Embryophyta</taxon>
        <taxon>Tracheophyta</taxon>
        <taxon>Spermatophyta</taxon>
        <taxon>Magnoliopsida</taxon>
        <taxon>eudicotyledons</taxon>
        <taxon>Gunneridae</taxon>
        <taxon>Pentapetalae</taxon>
        <taxon>rosids</taxon>
        <taxon>fabids</taxon>
        <taxon>Malpighiales</taxon>
        <taxon>Salicaceae</taxon>
        <taxon>Flacourtieae</taxon>
        <taxon>Dovyalis</taxon>
    </lineage>
</organism>
<dbReference type="AlphaFoldDB" id="A0AAV1R0R2"/>
<evidence type="ECO:0000313" key="2">
    <source>
        <dbReference type="Proteomes" id="UP001314170"/>
    </source>
</evidence>
<gene>
    <name evidence="1" type="ORF">DCAF_LOCUS5009</name>
</gene>
<keyword evidence="2" id="KW-1185">Reference proteome</keyword>
<comment type="caution">
    <text evidence="1">The sequence shown here is derived from an EMBL/GenBank/DDBJ whole genome shotgun (WGS) entry which is preliminary data.</text>
</comment>
<reference evidence="1 2" key="1">
    <citation type="submission" date="2024-01" db="EMBL/GenBank/DDBJ databases">
        <authorList>
            <person name="Waweru B."/>
        </authorList>
    </citation>
    <scope>NUCLEOTIDE SEQUENCE [LARGE SCALE GENOMIC DNA]</scope>
</reference>
<protein>
    <submittedName>
        <fullName evidence="1">Uncharacterized protein</fullName>
    </submittedName>
</protein>